<evidence type="ECO:0000313" key="2">
    <source>
        <dbReference type="EMBL" id="MBW0552012.1"/>
    </source>
</evidence>
<evidence type="ECO:0000313" key="3">
    <source>
        <dbReference type="Proteomes" id="UP000765509"/>
    </source>
</evidence>
<feature type="compositionally biased region" description="Basic and acidic residues" evidence="1">
    <location>
        <begin position="23"/>
        <end position="33"/>
    </location>
</feature>
<feature type="region of interest" description="Disordered" evidence="1">
    <location>
        <begin position="337"/>
        <end position="371"/>
    </location>
</feature>
<keyword evidence="3" id="KW-1185">Reference proteome</keyword>
<dbReference type="AlphaFoldDB" id="A0A9Q3IXT5"/>
<reference evidence="2" key="1">
    <citation type="submission" date="2021-03" db="EMBL/GenBank/DDBJ databases">
        <title>Draft genome sequence of rust myrtle Austropuccinia psidii MF-1, a brazilian biotype.</title>
        <authorList>
            <person name="Quecine M.C."/>
            <person name="Pachon D.M.R."/>
            <person name="Bonatelli M.L."/>
            <person name="Correr F.H."/>
            <person name="Franceschini L.M."/>
            <person name="Leite T.F."/>
            <person name="Margarido G.R.A."/>
            <person name="Almeida C.A."/>
            <person name="Ferrarezi J.A."/>
            <person name="Labate C.A."/>
        </authorList>
    </citation>
    <scope>NUCLEOTIDE SEQUENCE</scope>
    <source>
        <strain evidence="2">MF-1</strain>
    </source>
</reference>
<feature type="region of interest" description="Disordered" evidence="1">
    <location>
        <begin position="1"/>
        <end position="165"/>
    </location>
</feature>
<feature type="compositionally biased region" description="Basic and acidic residues" evidence="1">
    <location>
        <begin position="348"/>
        <end position="358"/>
    </location>
</feature>
<feature type="region of interest" description="Disordered" evidence="1">
    <location>
        <begin position="184"/>
        <end position="205"/>
    </location>
</feature>
<gene>
    <name evidence="2" type="ORF">O181_091727</name>
</gene>
<evidence type="ECO:0000256" key="1">
    <source>
        <dbReference type="SAM" id="MobiDB-lite"/>
    </source>
</evidence>
<proteinExistence type="predicted"/>
<feature type="compositionally biased region" description="Polar residues" evidence="1">
    <location>
        <begin position="87"/>
        <end position="99"/>
    </location>
</feature>
<feature type="compositionally biased region" description="Polar residues" evidence="1">
    <location>
        <begin position="149"/>
        <end position="164"/>
    </location>
</feature>
<dbReference type="EMBL" id="AVOT02058033">
    <property type="protein sequence ID" value="MBW0552012.1"/>
    <property type="molecule type" value="Genomic_DNA"/>
</dbReference>
<feature type="compositionally biased region" description="Polar residues" evidence="1">
    <location>
        <begin position="69"/>
        <end position="78"/>
    </location>
</feature>
<organism evidence="2 3">
    <name type="scientific">Austropuccinia psidii MF-1</name>
    <dbReference type="NCBI Taxonomy" id="1389203"/>
    <lineage>
        <taxon>Eukaryota</taxon>
        <taxon>Fungi</taxon>
        <taxon>Dikarya</taxon>
        <taxon>Basidiomycota</taxon>
        <taxon>Pucciniomycotina</taxon>
        <taxon>Pucciniomycetes</taxon>
        <taxon>Pucciniales</taxon>
        <taxon>Sphaerophragmiaceae</taxon>
        <taxon>Austropuccinia</taxon>
    </lineage>
</organism>
<accession>A0A9Q3IXT5</accession>
<dbReference type="Proteomes" id="UP000765509">
    <property type="component" value="Unassembled WGS sequence"/>
</dbReference>
<protein>
    <submittedName>
        <fullName evidence="2">Uncharacterized protein</fullName>
    </submittedName>
</protein>
<name>A0A9Q3IXT5_9BASI</name>
<comment type="caution">
    <text evidence="2">The sequence shown here is derived from an EMBL/GenBank/DDBJ whole genome shotgun (WGS) entry which is preliminary data.</text>
</comment>
<sequence>MNHSYHMDPYNISLPASVTDSSDDYKEAPEGIHKSTTPTPPPQTTSSIHQYSSPKVGGPSIVPPITSGAIHQTQSPSSRVAYPPSPSNTSLQEKSSSPKVSGPANRPAIPNPLKLVQIKPLVTYSSSGSESKESEESEMSDLNLETPKASHQSISKDYNQSQPAGQAEIDEFEAFCQRAEVHIQEENARNHPQIGKTSVPSERNNGRVHFDETLKLGPSSSSSLKGNSSIMEHPSIQISTIPVQNVHAEVPGRKIILVPKRVHQIFEANEGGITSSSEEELSNIPKFGQYWPRKIHGWLGQERKRKCMSDPFSIPTEPKDLYQAKVPIETQRPGLFSFPFSRNSYTKENQKQRIRIEQSNEEEDGNSSSQY</sequence>